<dbReference type="GO" id="GO:0006606">
    <property type="term" value="P:protein import into nucleus"/>
    <property type="evidence" value="ECO:0007669"/>
    <property type="project" value="InterPro"/>
</dbReference>
<proteinExistence type="predicted"/>
<evidence type="ECO:0000256" key="6">
    <source>
        <dbReference type="ARBA" id="ARBA00022927"/>
    </source>
</evidence>
<evidence type="ECO:0000313" key="11">
    <source>
        <dbReference type="EMBL" id="CAD8870678.1"/>
    </source>
</evidence>
<dbReference type="GO" id="GO:0005634">
    <property type="term" value="C:nucleus"/>
    <property type="evidence" value="ECO:0007669"/>
    <property type="project" value="UniProtKB-SubCell"/>
</dbReference>
<dbReference type="InterPro" id="IPR011989">
    <property type="entry name" value="ARM-like"/>
</dbReference>
<evidence type="ECO:0000256" key="4">
    <source>
        <dbReference type="ARBA" id="ARBA00022490"/>
    </source>
</evidence>
<reference evidence="11" key="1">
    <citation type="submission" date="2021-01" db="EMBL/GenBank/DDBJ databases">
        <authorList>
            <person name="Corre E."/>
            <person name="Pelletier E."/>
            <person name="Niang G."/>
            <person name="Scheremetjew M."/>
            <person name="Finn R."/>
            <person name="Kale V."/>
            <person name="Holt S."/>
            <person name="Cochrane G."/>
            <person name="Meng A."/>
            <person name="Brown T."/>
            <person name="Cohen L."/>
        </authorList>
    </citation>
    <scope>NUCLEOTIDE SEQUENCE</scope>
</reference>
<name>A0A7S1B034_NOCSC</name>
<dbReference type="InterPro" id="IPR016024">
    <property type="entry name" value="ARM-type_fold"/>
</dbReference>
<evidence type="ECO:0000256" key="2">
    <source>
        <dbReference type="ARBA" id="ARBA00004496"/>
    </source>
</evidence>
<sequence>MTPVTASDVTPQSVGEWLRLTQANDTEAIKGAEKKLEEAAEAAPNQLIAALVAGVAETSASVELRKAAAIMLRSYVSGVGGRDPLWEDLEPATHEGVKGALLTVLGNEAGTPLRRDLCQAIATVTESVGSDFDEVHEAWPALLPALSQLISVDDTAAQGAGLMILKELTGTLGDGLMAKGGAFIERLQQCVGSSSPEIRTASVRLVLGLIEDIEPKNAEVLIPSMPGVVAAIQGLSANNENEQYLKEILGSLINAADEEPEFFKTNGLQELWGTLISLCGNQTFSTSDIRHSAMEATMSFVAGLAKDFCEPQGQPLLEQVIGLNIEWMLEVEEDEDTWTSAVDEDDDDEMDGTAMQIGEENLDRLAEKCAELDRLSEKTTTEVNRIRKLEDVFMPMLFKVIRLFGQTFPASWKHSRACIMAVVQVVEHIEEEAWVDQSVEYIIQNLHHPHPRVRFVCFVAIGQFAYDHEPYVQDNHSKALLDAIVPGIDDINIRVATEAVSAFVSLGEGLDADHLEEHNDGLVTKLFARLQEGATRSMQENCLAAIAVVSELAEELFIPYYKHIVPLLKQMIQTKGDEKDRTLRGKSFECFSLVGEAVGKEAFEADAHEVMKMMGTVLQEGFADDDKTREYIHEACGRIASVLEQDFKPYVPALLPGIFAVIGQTPKEVSPEDLPDDDDSDDEKKDMSLLLVGEKVVGLKTSVLEEMRESLSLILTLIQALGTAYCEFLPTTCQYLLPLLHFQLSEEVREKAFKTWEVLAEVARKAADEGLIQKTDVRQLVGEFLKSTIAAMSKTPELESAEGEALSSLQAQATGISGVISKAGEGVLAQDEVTTIVMLCVMLIKTLGVTKSEPAESAGRKRKGKAPRIDDDDDDDLDVEEGTATRQSARVSLADVAGALMRSNREEFIAVGLTPFMDVVKELLQPNASDGDRSLAFYIADDVVEFIADRSTPHWNTFMEPCLRCLTDKNAIVRQYAASTIGNGARQPIFAQMAPAAASAICQILTKQGERHRRRRAAKTDALQAALALDSCILALGRICEFQEQTLGVHAGAAWKCWLTNLPLRYDQEEGLKAHKQLLDLVVRQHPLLTSAENLPKVFGVLGEVYKGNLSSKTLDKEIVATVTAAADTVRQILPNLAEKQAKRLEVMLKDGTGADKDDDGEME</sequence>
<gene>
    <name evidence="11" type="ORF">NSCI0253_LOCUS45035</name>
</gene>
<dbReference type="AlphaFoldDB" id="A0A7S1B034"/>
<organism evidence="11">
    <name type="scientific">Noctiluca scintillans</name>
    <name type="common">Sea sparkle</name>
    <name type="synonym">Red tide dinoflagellate</name>
    <dbReference type="NCBI Taxonomy" id="2966"/>
    <lineage>
        <taxon>Eukaryota</taxon>
        <taxon>Sar</taxon>
        <taxon>Alveolata</taxon>
        <taxon>Dinophyceae</taxon>
        <taxon>Noctilucales</taxon>
        <taxon>Noctilucaceae</taxon>
        <taxon>Noctiluca</taxon>
    </lineage>
</organism>
<feature type="region of interest" description="Disordered" evidence="9">
    <location>
        <begin position="854"/>
        <end position="884"/>
    </location>
</feature>
<evidence type="ECO:0000256" key="7">
    <source>
        <dbReference type="ARBA" id="ARBA00023242"/>
    </source>
</evidence>
<dbReference type="InterPro" id="IPR040122">
    <property type="entry name" value="Importin_beta"/>
</dbReference>
<dbReference type="GO" id="GO:0005737">
    <property type="term" value="C:cytoplasm"/>
    <property type="evidence" value="ECO:0007669"/>
    <property type="project" value="UniProtKB-SubCell"/>
</dbReference>
<feature type="coiled-coil region" evidence="8">
    <location>
        <begin position="355"/>
        <end position="382"/>
    </location>
</feature>
<dbReference type="EMBL" id="HBFQ01063604">
    <property type="protein sequence ID" value="CAD8870678.1"/>
    <property type="molecule type" value="Transcribed_RNA"/>
</dbReference>
<feature type="domain" description="IPO4/5-like TPR repeats" evidence="10">
    <location>
        <begin position="113"/>
        <end position="265"/>
    </location>
</feature>
<dbReference type="Pfam" id="PF18808">
    <property type="entry name" value="Importin_rep_4"/>
    <property type="match status" value="1"/>
</dbReference>
<accession>A0A7S1B034</accession>
<dbReference type="InterPro" id="IPR057672">
    <property type="entry name" value="TPR_IPO4/5"/>
</dbReference>
<keyword evidence="8" id="KW-0175">Coiled coil</keyword>
<keyword evidence="3" id="KW-0813">Transport</keyword>
<evidence type="ECO:0000256" key="5">
    <source>
        <dbReference type="ARBA" id="ARBA00022737"/>
    </source>
</evidence>
<evidence type="ECO:0000256" key="1">
    <source>
        <dbReference type="ARBA" id="ARBA00004123"/>
    </source>
</evidence>
<keyword evidence="4" id="KW-0963">Cytoplasm</keyword>
<comment type="subcellular location">
    <subcellularLocation>
        <location evidence="2">Cytoplasm</location>
    </subcellularLocation>
    <subcellularLocation>
        <location evidence="1">Nucleus</location>
    </subcellularLocation>
</comment>
<dbReference type="Gene3D" id="1.25.10.10">
    <property type="entry name" value="Leucine-rich Repeat Variant"/>
    <property type="match status" value="1"/>
</dbReference>
<evidence type="ECO:0000256" key="3">
    <source>
        <dbReference type="ARBA" id="ARBA00022448"/>
    </source>
</evidence>
<evidence type="ECO:0000256" key="9">
    <source>
        <dbReference type="SAM" id="MobiDB-lite"/>
    </source>
</evidence>
<dbReference type="PANTHER" id="PTHR10527">
    <property type="entry name" value="IMPORTIN BETA"/>
    <property type="match status" value="1"/>
</dbReference>
<evidence type="ECO:0000259" key="10">
    <source>
        <dbReference type="Pfam" id="PF25780"/>
    </source>
</evidence>
<dbReference type="InterPro" id="IPR041653">
    <property type="entry name" value="Importin_rep_4"/>
</dbReference>
<evidence type="ECO:0000256" key="8">
    <source>
        <dbReference type="SAM" id="Coils"/>
    </source>
</evidence>
<dbReference type="SUPFAM" id="SSF48371">
    <property type="entry name" value="ARM repeat"/>
    <property type="match status" value="2"/>
</dbReference>
<protein>
    <recommendedName>
        <fullName evidence="10">IPO4/5-like TPR repeats domain-containing protein</fullName>
    </recommendedName>
</protein>
<keyword evidence="7" id="KW-0539">Nucleus</keyword>
<keyword evidence="6" id="KW-0653">Protein transport</keyword>
<keyword evidence="5" id="KW-0677">Repeat</keyword>
<dbReference type="Pfam" id="PF25780">
    <property type="entry name" value="TPR_IPO5"/>
    <property type="match status" value="1"/>
</dbReference>
<feature type="compositionally biased region" description="Acidic residues" evidence="9">
    <location>
        <begin position="870"/>
        <end position="881"/>
    </location>
</feature>